<name>A0A8J7SMN7_9BACT</name>
<evidence type="ECO:0000313" key="1">
    <source>
        <dbReference type="EMBL" id="MBK1792190.1"/>
    </source>
</evidence>
<dbReference type="EMBL" id="JAENIM010000044">
    <property type="protein sequence ID" value="MBK1792190.1"/>
    <property type="molecule type" value="Genomic_DNA"/>
</dbReference>
<evidence type="ECO:0000313" key="2">
    <source>
        <dbReference type="Proteomes" id="UP000624703"/>
    </source>
</evidence>
<dbReference type="AlphaFoldDB" id="A0A8J7SMN7"/>
<proteinExistence type="predicted"/>
<dbReference type="Pfam" id="PF10707">
    <property type="entry name" value="YrbL-PhoP_reg"/>
    <property type="match status" value="1"/>
</dbReference>
<dbReference type="InterPro" id="IPR019647">
    <property type="entry name" value="PhoP_reg_network_YrbL"/>
</dbReference>
<reference evidence="1" key="1">
    <citation type="submission" date="2021-01" db="EMBL/GenBank/DDBJ databases">
        <title>Modified the classification status of verrucomicrobia.</title>
        <authorList>
            <person name="Feng X."/>
        </authorList>
    </citation>
    <scope>NUCLEOTIDE SEQUENCE</scope>
    <source>
        <strain evidence="1">_KCTC 22039</strain>
    </source>
</reference>
<protein>
    <recommendedName>
        <fullName evidence="3">PhoP regulatory network protein YrbL</fullName>
    </recommendedName>
</protein>
<dbReference type="Proteomes" id="UP000624703">
    <property type="component" value="Unassembled WGS sequence"/>
</dbReference>
<accession>A0A8J7SMN7</accession>
<sequence>MNHPTLQLTQQHYISEGRDRVCYLHPEDENRCIKITKTGCDRILKRINREIRYFEKYQRKGRYYPFLSAYYGPVETSMGEGHMFEIVRSYDGSVARTLQSYWCEKRELLDEAGEAELRDEISTKVMEIYQLCCANKIPLSDLNGENLLMVYENETDYSLKLIDGFGNAHFIKVMDWFQKTSSYKLTKQFNKMFDCLIGRPLVAR</sequence>
<keyword evidence="2" id="KW-1185">Reference proteome</keyword>
<dbReference type="RefSeq" id="WP_200312205.1">
    <property type="nucleotide sequence ID" value="NZ_JAENIM010000044.1"/>
</dbReference>
<organism evidence="1 2">
    <name type="scientific">Persicirhabdus sediminis</name>
    <dbReference type="NCBI Taxonomy" id="454144"/>
    <lineage>
        <taxon>Bacteria</taxon>
        <taxon>Pseudomonadati</taxon>
        <taxon>Verrucomicrobiota</taxon>
        <taxon>Verrucomicrobiia</taxon>
        <taxon>Verrucomicrobiales</taxon>
        <taxon>Verrucomicrobiaceae</taxon>
        <taxon>Persicirhabdus</taxon>
    </lineage>
</organism>
<evidence type="ECO:0008006" key="3">
    <source>
        <dbReference type="Google" id="ProtNLM"/>
    </source>
</evidence>
<gene>
    <name evidence="1" type="ORF">JIN82_13595</name>
</gene>
<comment type="caution">
    <text evidence="1">The sequence shown here is derived from an EMBL/GenBank/DDBJ whole genome shotgun (WGS) entry which is preliminary data.</text>
</comment>